<proteinExistence type="predicted"/>
<sequence length="70" mass="7732">MFIIRLLNGQEVRATDGDEISINHDTGVVTVTRVEGFEKVTTHYSPSAWAMVTHHVKDVGVRPTLISAAR</sequence>
<gene>
    <name evidence="1" type="ORF">MBOT_31400</name>
</gene>
<evidence type="ECO:0000313" key="1">
    <source>
        <dbReference type="EMBL" id="GFG75775.1"/>
    </source>
</evidence>
<evidence type="ECO:0000313" key="2">
    <source>
        <dbReference type="Proteomes" id="UP000465361"/>
    </source>
</evidence>
<dbReference type="EMBL" id="BLKW01000004">
    <property type="protein sequence ID" value="GFG75775.1"/>
    <property type="molecule type" value="Genomic_DNA"/>
</dbReference>
<comment type="caution">
    <text evidence="1">The sequence shown here is derived from an EMBL/GenBank/DDBJ whole genome shotgun (WGS) entry which is preliminary data.</text>
</comment>
<dbReference type="RefSeq" id="WP_163758711.1">
    <property type="nucleotide sequence ID" value="NZ_BLKW01000004.1"/>
</dbReference>
<reference evidence="1 2" key="1">
    <citation type="journal article" date="2019" name="Emerg. Microbes Infect.">
        <title>Comprehensive subspecies identification of 175 nontuberculous mycobacteria species based on 7547 genomic profiles.</title>
        <authorList>
            <person name="Matsumoto Y."/>
            <person name="Kinjo T."/>
            <person name="Motooka D."/>
            <person name="Nabeya D."/>
            <person name="Jung N."/>
            <person name="Uechi K."/>
            <person name="Horii T."/>
            <person name="Iida T."/>
            <person name="Fujita J."/>
            <person name="Nakamura S."/>
        </authorList>
    </citation>
    <scope>NUCLEOTIDE SEQUENCE [LARGE SCALE GENOMIC DNA]</scope>
    <source>
        <strain evidence="1 2">JCM 17322</strain>
    </source>
</reference>
<organism evidence="1 2">
    <name type="scientific">Mycobacterium botniense</name>
    <dbReference type="NCBI Taxonomy" id="84962"/>
    <lineage>
        <taxon>Bacteria</taxon>
        <taxon>Bacillati</taxon>
        <taxon>Actinomycetota</taxon>
        <taxon>Actinomycetes</taxon>
        <taxon>Mycobacteriales</taxon>
        <taxon>Mycobacteriaceae</taxon>
        <taxon>Mycobacterium</taxon>
    </lineage>
</organism>
<accession>A0A7I9Y132</accession>
<dbReference type="Proteomes" id="UP000465361">
    <property type="component" value="Unassembled WGS sequence"/>
</dbReference>
<protein>
    <submittedName>
        <fullName evidence="1">Uncharacterized protein</fullName>
    </submittedName>
</protein>
<keyword evidence="2" id="KW-1185">Reference proteome</keyword>
<dbReference type="AlphaFoldDB" id="A0A7I9Y132"/>
<name>A0A7I9Y132_9MYCO</name>